<reference evidence="3 4" key="1">
    <citation type="submission" date="2024-04" db="EMBL/GenBank/DDBJ databases">
        <title>Novel species of the genus Ideonella isolated from streams.</title>
        <authorList>
            <person name="Lu H."/>
        </authorList>
    </citation>
    <scope>NUCLEOTIDE SEQUENCE [LARGE SCALE GENOMIC DNA]</scope>
    <source>
        <strain evidence="3 4">DXS29W</strain>
    </source>
</reference>
<evidence type="ECO:0000313" key="3">
    <source>
        <dbReference type="EMBL" id="MEK8032684.1"/>
    </source>
</evidence>
<dbReference type="EMBL" id="JBBUTG010000011">
    <property type="protein sequence ID" value="MEK8032684.1"/>
    <property type="molecule type" value="Genomic_DNA"/>
</dbReference>
<organism evidence="3 4">
    <name type="scientific">Ideonella lacteola</name>
    <dbReference type="NCBI Taxonomy" id="2984193"/>
    <lineage>
        <taxon>Bacteria</taxon>
        <taxon>Pseudomonadati</taxon>
        <taxon>Pseudomonadota</taxon>
        <taxon>Betaproteobacteria</taxon>
        <taxon>Burkholderiales</taxon>
        <taxon>Sphaerotilaceae</taxon>
        <taxon>Ideonella</taxon>
    </lineage>
</organism>
<feature type="chain" id="PRO_5046946056" evidence="2">
    <location>
        <begin position="20"/>
        <end position="223"/>
    </location>
</feature>
<keyword evidence="1" id="KW-0175">Coiled coil</keyword>
<feature type="coiled-coil region" evidence="1">
    <location>
        <begin position="49"/>
        <end position="83"/>
    </location>
</feature>
<sequence>MWPAAALALLALLAGPSWAQSGAKTLGGGAAAKGTMLTRDELRACLKEQRAQTARVAELEQRRAEIAAEADAVRQQKEAVQAERDAFAAMAAQVQAFKEKVKAHGERVAVYNQRLKEFQDDPPRGVDAERQRGQLEAEGAAVAQADAAIKAEAAQWSAKVEPARAALTEHTQAQQAAANAAIEHNRVFNEAVQAQDEQIAAWKQRCGNRPYKEADEKAIRAEK</sequence>
<evidence type="ECO:0000256" key="1">
    <source>
        <dbReference type="SAM" id="Coils"/>
    </source>
</evidence>
<name>A0ABU9BU71_9BURK</name>
<feature type="signal peptide" evidence="2">
    <location>
        <begin position="1"/>
        <end position="19"/>
    </location>
</feature>
<protein>
    <submittedName>
        <fullName evidence="3">Uncharacterized protein</fullName>
    </submittedName>
</protein>
<evidence type="ECO:0000313" key="4">
    <source>
        <dbReference type="Proteomes" id="UP001371218"/>
    </source>
</evidence>
<dbReference type="Proteomes" id="UP001371218">
    <property type="component" value="Unassembled WGS sequence"/>
</dbReference>
<keyword evidence="4" id="KW-1185">Reference proteome</keyword>
<comment type="caution">
    <text evidence="3">The sequence shown here is derived from an EMBL/GenBank/DDBJ whole genome shotgun (WGS) entry which is preliminary data.</text>
</comment>
<proteinExistence type="predicted"/>
<accession>A0ABU9BU71</accession>
<gene>
    <name evidence="3" type="ORF">AACH06_17835</name>
</gene>
<evidence type="ECO:0000256" key="2">
    <source>
        <dbReference type="SAM" id="SignalP"/>
    </source>
</evidence>
<keyword evidence="2" id="KW-0732">Signal</keyword>
<dbReference type="RefSeq" id="WP_341427099.1">
    <property type="nucleotide sequence ID" value="NZ_JBBUTG010000011.1"/>
</dbReference>